<dbReference type="InterPro" id="IPR002716">
    <property type="entry name" value="PIN_dom"/>
</dbReference>
<dbReference type="GO" id="GO:0004519">
    <property type="term" value="F:endonuclease activity"/>
    <property type="evidence" value="ECO:0007669"/>
    <property type="project" value="TreeGrafter"/>
</dbReference>
<dbReference type="SUPFAM" id="SSF88723">
    <property type="entry name" value="PIN domain-like"/>
    <property type="match status" value="1"/>
</dbReference>
<evidence type="ECO:0000256" key="10">
    <source>
        <dbReference type="ARBA" id="ARBA00077930"/>
    </source>
</evidence>
<keyword evidence="8" id="KW-0694">RNA-binding</keyword>
<dbReference type="InterPro" id="IPR033770">
    <property type="entry name" value="RRP44_S1"/>
</dbReference>
<dbReference type="GO" id="GO:0071031">
    <property type="term" value="P:nuclear mRNA surveillance of mRNA 3'-end processing"/>
    <property type="evidence" value="ECO:0007669"/>
    <property type="project" value="TreeGrafter"/>
</dbReference>
<dbReference type="InterPro" id="IPR022966">
    <property type="entry name" value="RNase_II/R_CS"/>
</dbReference>
<evidence type="ECO:0000256" key="9">
    <source>
        <dbReference type="ARBA" id="ARBA00023242"/>
    </source>
</evidence>
<organism evidence="14">
    <name type="scientific">Chromera velia CCMP2878</name>
    <dbReference type="NCBI Taxonomy" id="1169474"/>
    <lineage>
        <taxon>Eukaryota</taxon>
        <taxon>Sar</taxon>
        <taxon>Alveolata</taxon>
        <taxon>Colpodellida</taxon>
        <taxon>Chromeraceae</taxon>
        <taxon>Chromera</taxon>
    </lineage>
</organism>
<evidence type="ECO:0000256" key="5">
    <source>
        <dbReference type="ARBA" id="ARBA00022801"/>
    </source>
</evidence>
<evidence type="ECO:0000313" key="14">
    <source>
        <dbReference type="EMBL" id="CEM24382.1"/>
    </source>
</evidence>
<dbReference type="Gene3D" id="2.40.50.700">
    <property type="match status" value="1"/>
</dbReference>
<dbReference type="AlphaFoldDB" id="A0A0G4G6P6"/>
<dbReference type="Gene3D" id="3.40.50.1010">
    <property type="entry name" value="5'-nuclease"/>
    <property type="match status" value="1"/>
</dbReference>
<dbReference type="InterPro" id="IPR001900">
    <property type="entry name" value="RNase_II/R"/>
</dbReference>
<dbReference type="InterPro" id="IPR029060">
    <property type="entry name" value="PIN-like_dom_sf"/>
</dbReference>
<evidence type="ECO:0000256" key="4">
    <source>
        <dbReference type="ARBA" id="ARBA00022722"/>
    </source>
</evidence>
<dbReference type="Gene3D" id="2.40.50.140">
    <property type="entry name" value="Nucleic acid-binding proteins"/>
    <property type="match status" value="1"/>
</dbReference>
<protein>
    <recommendedName>
        <fullName evidence="10">Ribosomal RNA-processing protein 44</fullName>
    </recommendedName>
</protein>
<name>A0A0G4G6P6_9ALVE</name>
<feature type="domain" description="RNB" evidence="13">
    <location>
        <begin position="589"/>
        <end position="922"/>
    </location>
</feature>
<dbReference type="Gene3D" id="2.40.50.690">
    <property type="match status" value="1"/>
</dbReference>
<dbReference type="PhylomeDB" id="A0A0G4G6P6"/>
<dbReference type="Pfam" id="PF17215">
    <property type="entry name" value="Rrp44_S1"/>
    <property type="match status" value="1"/>
</dbReference>
<dbReference type="GO" id="GO:0016075">
    <property type="term" value="P:rRNA catabolic process"/>
    <property type="evidence" value="ECO:0007669"/>
    <property type="project" value="TreeGrafter"/>
</dbReference>
<reference evidence="14" key="1">
    <citation type="submission" date="2014-11" db="EMBL/GenBank/DDBJ databases">
        <authorList>
            <person name="Otto D Thomas"/>
            <person name="Naeem Raeece"/>
        </authorList>
    </citation>
    <scope>NUCLEOTIDE SEQUENCE</scope>
</reference>
<evidence type="ECO:0000259" key="13">
    <source>
        <dbReference type="SMART" id="SM00955"/>
    </source>
</evidence>
<feature type="compositionally biased region" description="Basic and acidic residues" evidence="12">
    <location>
        <begin position="279"/>
        <end position="309"/>
    </location>
</feature>
<dbReference type="InterPro" id="IPR050180">
    <property type="entry name" value="RNR_Ribonuclease"/>
</dbReference>
<keyword evidence="9" id="KW-0539">Nucleus</keyword>
<dbReference type="CDD" id="cd09862">
    <property type="entry name" value="PIN_Rrp44-like"/>
    <property type="match status" value="1"/>
</dbReference>
<dbReference type="SMART" id="SM00955">
    <property type="entry name" value="RNB"/>
    <property type="match status" value="1"/>
</dbReference>
<dbReference type="Pfam" id="PF00773">
    <property type="entry name" value="RNB"/>
    <property type="match status" value="1"/>
</dbReference>
<feature type="region of interest" description="Disordered" evidence="12">
    <location>
        <begin position="253"/>
        <end position="309"/>
    </location>
</feature>
<evidence type="ECO:0000256" key="3">
    <source>
        <dbReference type="ARBA" id="ARBA00022552"/>
    </source>
</evidence>
<keyword evidence="7" id="KW-0269">Exonuclease</keyword>
<comment type="similarity">
    <text evidence="2 11">Belongs to the RNR ribonuclease family.</text>
</comment>
<evidence type="ECO:0000256" key="7">
    <source>
        <dbReference type="ARBA" id="ARBA00022839"/>
    </source>
</evidence>
<evidence type="ECO:0000256" key="11">
    <source>
        <dbReference type="RuleBase" id="RU003901"/>
    </source>
</evidence>
<feature type="region of interest" description="Disordered" evidence="12">
    <location>
        <begin position="415"/>
        <end position="444"/>
    </location>
</feature>
<feature type="compositionally biased region" description="Low complexity" evidence="12">
    <location>
        <begin position="145"/>
        <end position="154"/>
    </location>
</feature>
<dbReference type="GO" id="GO:0000175">
    <property type="term" value="F:3'-5'-RNA exonuclease activity"/>
    <property type="evidence" value="ECO:0007669"/>
    <property type="project" value="UniProtKB-ARBA"/>
</dbReference>
<dbReference type="Pfam" id="PF13638">
    <property type="entry name" value="PIN_4"/>
    <property type="match status" value="1"/>
</dbReference>
<evidence type="ECO:0000256" key="6">
    <source>
        <dbReference type="ARBA" id="ARBA00022835"/>
    </source>
</evidence>
<feature type="compositionally biased region" description="Acidic residues" evidence="12">
    <location>
        <begin position="269"/>
        <end position="278"/>
    </location>
</feature>
<evidence type="ECO:0000256" key="1">
    <source>
        <dbReference type="ARBA" id="ARBA00004123"/>
    </source>
</evidence>
<dbReference type="EMBL" id="CDMZ01000942">
    <property type="protein sequence ID" value="CEM24382.1"/>
    <property type="molecule type" value="Genomic_DNA"/>
</dbReference>
<keyword evidence="3" id="KW-0698">rRNA processing</keyword>
<keyword evidence="4" id="KW-0540">Nuclease</keyword>
<dbReference type="Pfam" id="PF17849">
    <property type="entry name" value="OB_Dis3"/>
    <property type="match status" value="1"/>
</dbReference>
<dbReference type="SUPFAM" id="SSF50249">
    <property type="entry name" value="Nucleic acid-binding proteins"/>
    <property type="match status" value="3"/>
</dbReference>
<feature type="compositionally biased region" description="Basic and acidic residues" evidence="12">
    <location>
        <begin position="426"/>
        <end position="441"/>
    </location>
</feature>
<dbReference type="VEuPathDB" id="CryptoDB:Cvel_20546"/>
<feature type="region of interest" description="Disordered" evidence="12">
    <location>
        <begin position="134"/>
        <end position="154"/>
    </location>
</feature>
<dbReference type="GO" id="GO:0006364">
    <property type="term" value="P:rRNA processing"/>
    <property type="evidence" value="ECO:0007669"/>
    <property type="project" value="UniProtKB-KW"/>
</dbReference>
<dbReference type="InterPro" id="IPR012340">
    <property type="entry name" value="NA-bd_OB-fold"/>
</dbReference>
<dbReference type="PANTHER" id="PTHR23355:SF35">
    <property type="entry name" value="EXOSOME COMPLEX EXONUCLEASE RRP44"/>
    <property type="match status" value="1"/>
</dbReference>
<sequence>MQVDADTQNSRGAGGLGGSGRQLTCFTKKTKKGKIRKIVKEIYLRDDIGCRVMGCPICQEFDSLPAVLSPEDRIIVLDTNIALHNIDFLSEDPCIDNVVVPLTVLQEVRNRSLQTYARLRRLCKHVVEDDEVIDLDPVPSGRGPSSSSSSSSSVSTMPRRFAVFSNEFLRATFVSRETGETANDRNDRAIRQVAQWYAHHLQAHDEEMGGQEHGESEMTVLLLSDDRENRRRARAEGLSAMSSRQFVESMRSRFPNAGEKLGTSGFHEESDDEEETMDDAERAKRREAKAKAAKGEKEKGKEKKGFDTYRSHLSKEAIEEGLKSRNLGKGTIRMSRTSSLSAKVQIFGGFGVWKRSKDVALTVSVNGWENLNRAVDGDSVAVRVLEGEGGVRVGTSVEDPTATEVGNRILVGDEERDEGTVESVMEEGKHEKGKGAGKGEKGSTMQMDVDTEGVLAGEVVGIIRRNWREYCGTLRPLEEETTTGGSSLVLTDRMFIPANPSIPFIKIRTRQSAVLEGQRIVVVIDGWDKNSRNPHGHWTTIIGPVGDRDTESKVILREHGVITRDFSAAVLRCLPPASYEVPEEEAAKRLDMRGKVVCSVDPPGCKDIDDALSAEKLPNGNYRVGVHIADVSFFVKPDTAIDKEAAERCTTVYLVERRTDMLPGLLTTDLCSLVSSRDRQTFSVIWEMTPDAEEVSAHFTKAVIRSKAALTYEQAQNRIDDQSDQTDLTQGLRVLLMLAQKLRKQRMDKGALELASAEVKFELDSETADPKDVKNYQIRETNKMVEEFMLLANRSVAQKILSKFPLYSVLRRHPPPKADALEELQALLEKKGFNEFKFNTSKELALSLDGANSPSDPFFNRLVRLLTTRCMNQAVYFCTGEVDAQDYRHYGLAAELYTHFTSPIRRYADVLVHRLLAAAIGLEPVPEQLQKKTQVGEQCDLMNQRHRNAQFASRASTELHTYLFFKKKGPTETDSVVIRVRKNGLLVTVPRYGIEGAVLLDEDRFEFDEATGIQKDSKERETLAVFDHVTVLISPDDHNFRNRTVLTFVRKTPPEAIAGFQETESHRQAVEQEMFPNRNTDSAQT</sequence>
<dbReference type="GO" id="GO:0003723">
    <property type="term" value="F:RNA binding"/>
    <property type="evidence" value="ECO:0007669"/>
    <property type="project" value="UniProtKB-KW"/>
</dbReference>
<keyword evidence="6" id="KW-0271">Exosome</keyword>
<accession>A0A0G4G6P6</accession>
<evidence type="ECO:0000256" key="8">
    <source>
        <dbReference type="ARBA" id="ARBA00022884"/>
    </source>
</evidence>
<dbReference type="PROSITE" id="PS01175">
    <property type="entry name" value="RIBONUCLEASE_II"/>
    <property type="match status" value="1"/>
</dbReference>
<evidence type="ECO:0000256" key="2">
    <source>
        <dbReference type="ARBA" id="ARBA00005785"/>
    </source>
</evidence>
<dbReference type="FunFam" id="2.40.50.700:FF:000001">
    <property type="entry name" value="Exosome complex exonuclease exoribonuclease (Rrp44)"/>
    <property type="match status" value="1"/>
</dbReference>
<dbReference type="GO" id="GO:0000176">
    <property type="term" value="C:nuclear exosome (RNase complex)"/>
    <property type="evidence" value="ECO:0007669"/>
    <property type="project" value="TreeGrafter"/>
</dbReference>
<evidence type="ECO:0000256" key="12">
    <source>
        <dbReference type="SAM" id="MobiDB-lite"/>
    </source>
</evidence>
<proteinExistence type="inferred from homology"/>
<keyword evidence="5" id="KW-0378">Hydrolase</keyword>
<dbReference type="GO" id="GO:0000177">
    <property type="term" value="C:cytoplasmic exosome (RNase complex)"/>
    <property type="evidence" value="ECO:0007669"/>
    <property type="project" value="TreeGrafter"/>
</dbReference>
<comment type="subcellular location">
    <subcellularLocation>
        <location evidence="1">Nucleus</location>
    </subcellularLocation>
</comment>
<dbReference type="PANTHER" id="PTHR23355">
    <property type="entry name" value="RIBONUCLEASE"/>
    <property type="match status" value="1"/>
</dbReference>
<dbReference type="InterPro" id="IPR041505">
    <property type="entry name" value="Dis3_CSD2"/>
</dbReference>
<gene>
    <name evidence="14" type="ORF">Cvel_20546</name>
</gene>